<dbReference type="SMR" id="A0A5D2HFX3"/>
<dbReference type="InterPro" id="IPR044636">
    <property type="entry name" value="RADIALIS-like"/>
</dbReference>
<dbReference type="Gene3D" id="1.10.10.60">
    <property type="entry name" value="Homeodomain-like"/>
    <property type="match status" value="1"/>
</dbReference>
<dbReference type="InterPro" id="IPR009057">
    <property type="entry name" value="Homeodomain-like_sf"/>
</dbReference>
<dbReference type="AlphaFoldDB" id="A0A5D2HFX3"/>
<reference evidence="6 7" key="1">
    <citation type="submission" date="2019-06" db="EMBL/GenBank/DDBJ databases">
        <title>WGS assembly of Gossypium darwinii.</title>
        <authorList>
            <person name="Chen Z.J."/>
            <person name="Sreedasyam A."/>
            <person name="Ando A."/>
            <person name="Song Q."/>
            <person name="De L."/>
            <person name="Hulse-Kemp A."/>
            <person name="Ding M."/>
            <person name="Ye W."/>
            <person name="Kirkbride R."/>
            <person name="Jenkins J."/>
            <person name="Plott C."/>
            <person name="Lovell J."/>
            <person name="Lin Y.-M."/>
            <person name="Vaughn R."/>
            <person name="Liu B."/>
            <person name="Li W."/>
            <person name="Simpson S."/>
            <person name="Scheffler B."/>
            <person name="Saski C."/>
            <person name="Grover C."/>
            <person name="Hu G."/>
            <person name="Conover J."/>
            <person name="Carlson J."/>
            <person name="Shu S."/>
            <person name="Boston L."/>
            <person name="Williams M."/>
            <person name="Peterson D."/>
            <person name="Mcgee K."/>
            <person name="Jones D."/>
            <person name="Wendel J."/>
            <person name="Stelly D."/>
            <person name="Grimwood J."/>
            <person name="Schmutz J."/>
        </authorList>
    </citation>
    <scope>NUCLEOTIDE SEQUENCE [LARGE SCALE GENOMIC DNA]</scope>
    <source>
        <strain evidence="6">1808015.09</strain>
    </source>
</reference>
<evidence type="ECO:0000313" key="6">
    <source>
        <dbReference type="EMBL" id="TYH29113.1"/>
    </source>
</evidence>
<evidence type="ECO:0000256" key="3">
    <source>
        <dbReference type="ARBA" id="ARBA00023163"/>
    </source>
</evidence>
<gene>
    <name evidence="6" type="ORF">ES288_A02G198700v1</name>
</gene>
<dbReference type="PROSITE" id="PS50090">
    <property type="entry name" value="MYB_LIKE"/>
    <property type="match status" value="1"/>
</dbReference>
<evidence type="ECO:0000256" key="1">
    <source>
        <dbReference type="ARBA" id="ARBA00004123"/>
    </source>
</evidence>
<dbReference type="GO" id="GO:0003700">
    <property type="term" value="F:DNA-binding transcription factor activity"/>
    <property type="evidence" value="ECO:0007669"/>
    <property type="project" value="InterPro"/>
</dbReference>
<proteinExistence type="predicted"/>
<evidence type="ECO:0000259" key="5">
    <source>
        <dbReference type="PROSITE" id="PS50090"/>
    </source>
</evidence>
<evidence type="ECO:0000313" key="7">
    <source>
        <dbReference type="Proteomes" id="UP000323506"/>
    </source>
</evidence>
<keyword evidence="4" id="KW-0539">Nucleus</keyword>
<accession>A0A5D2HFX3</accession>
<evidence type="ECO:0000256" key="2">
    <source>
        <dbReference type="ARBA" id="ARBA00023015"/>
    </source>
</evidence>
<keyword evidence="3" id="KW-0804">Transcription</keyword>
<dbReference type="EMBL" id="CM017689">
    <property type="protein sequence ID" value="TYH29113.1"/>
    <property type="molecule type" value="Genomic_DNA"/>
</dbReference>
<protein>
    <recommendedName>
        <fullName evidence="5">Myb-like domain-containing protein</fullName>
    </recommendedName>
</protein>
<dbReference type="GO" id="GO:0005634">
    <property type="term" value="C:nucleus"/>
    <property type="evidence" value="ECO:0007669"/>
    <property type="project" value="UniProtKB-SubCell"/>
</dbReference>
<dbReference type="PANTHER" id="PTHR43952:SF60">
    <property type="entry name" value="PROTEIN RADIALIS-LIKE 3"/>
    <property type="match status" value="1"/>
</dbReference>
<dbReference type="FunFam" id="1.10.10.60:FF:000154">
    <property type="entry name" value="Transcription factor SRM1"/>
    <property type="match status" value="1"/>
</dbReference>
<name>A0A5D2HFX3_GOSDA</name>
<dbReference type="SUPFAM" id="SSF46689">
    <property type="entry name" value="Homeodomain-like"/>
    <property type="match status" value="1"/>
</dbReference>
<dbReference type="Proteomes" id="UP000323506">
    <property type="component" value="Chromosome A02"/>
</dbReference>
<dbReference type="CDD" id="cd00167">
    <property type="entry name" value="SANT"/>
    <property type="match status" value="1"/>
</dbReference>
<keyword evidence="7" id="KW-1185">Reference proteome</keyword>
<comment type="subcellular location">
    <subcellularLocation>
        <location evidence="1">Nucleus</location>
    </subcellularLocation>
</comment>
<dbReference type="PANTHER" id="PTHR43952">
    <property type="entry name" value="MYB FAMILY TRANSCRIPTION FACTOR-RELATED"/>
    <property type="match status" value="1"/>
</dbReference>
<sequence>MPVKKQMGSGHFSSSCSYNLNWSAEKNKLFENALAIYDKDVPQRWQQIAKLVGGTTTEQEVKKQYEILLDDIKRIESGKVPLPKYTTNGGK</sequence>
<dbReference type="InterPro" id="IPR001005">
    <property type="entry name" value="SANT/Myb"/>
</dbReference>
<organism evidence="6 7">
    <name type="scientific">Gossypium darwinii</name>
    <name type="common">Darwin's cotton</name>
    <name type="synonym">Gossypium barbadense var. darwinii</name>
    <dbReference type="NCBI Taxonomy" id="34276"/>
    <lineage>
        <taxon>Eukaryota</taxon>
        <taxon>Viridiplantae</taxon>
        <taxon>Streptophyta</taxon>
        <taxon>Embryophyta</taxon>
        <taxon>Tracheophyta</taxon>
        <taxon>Spermatophyta</taxon>
        <taxon>Magnoliopsida</taxon>
        <taxon>eudicotyledons</taxon>
        <taxon>Gunneridae</taxon>
        <taxon>Pentapetalae</taxon>
        <taxon>rosids</taxon>
        <taxon>malvids</taxon>
        <taxon>Malvales</taxon>
        <taxon>Malvaceae</taxon>
        <taxon>Malvoideae</taxon>
        <taxon>Gossypium</taxon>
    </lineage>
</organism>
<evidence type="ECO:0000256" key="4">
    <source>
        <dbReference type="ARBA" id="ARBA00023242"/>
    </source>
</evidence>
<dbReference type="PROSITE" id="PS51257">
    <property type="entry name" value="PROKAR_LIPOPROTEIN"/>
    <property type="match status" value="1"/>
</dbReference>
<feature type="domain" description="Myb-like" evidence="5">
    <location>
        <begin position="21"/>
        <end position="69"/>
    </location>
</feature>
<keyword evidence="2" id="KW-0805">Transcription regulation</keyword>